<name>A0A9D9I734_9BACT</name>
<protein>
    <submittedName>
        <fullName evidence="2">M6 family metalloprotease domain-containing protein</fullName>
    </submittedName>
</protein>
<keyword evidence="2" id="KW-0378">Hydrolase</keyword>
<dbReference type="AlphaFoldDB" id="A0A9D9I734"/>
<dbReference type="GO" id="GO:0008237">
    <property type="term" value="F:metallopeptidase activity"/>
    <property type="evidence" value="ECO:0007669"/>
    <property type="project" value="UniProtKB-KW"/>
</dbReference>
<accession>A0A9D9I734</accession>
<dbReference type="InterPro" id="IPR008757">
    <property type="entry name" value="Peptidase_M6-like_domain"/>
</dbReference>
<dbReference type="EMBL" id="JADIMH010000021">
    <property type="protein sequence ID" value="MBO8466935.1"/>
    <property type="molecule type" value="Genomic_DNA"/>
</dbReference>
<proteinExistence type="predicted"/>
<gene>
    <name evidence="2" type="ORF">IAB99_04135</name>
</gene>
<evidence type="ECO:0000313" key="3">
    <source>
        <dbReference type="Proteomes" id="UP000823660"/>
    </source>
</evidence>
<keyword evidence="2" id="KW-0645">Protease</keyword>
<evidence type="ECO:0000259" key="1">
    <source>
        <dbReference type="Pfam" id="PF05547"/>
    </source>
</evidence>
<dbReference type="SUPFAM" id="SSF55486">
    <property type="entry name" value="Metalloproteases ('zincins'), catalytic domain"/>
    <property type="match status" value="1"/>
</dbReference>
<dbReference type="PANTHER" id="PTHR41775">
    <property type="entry name" value="SECRETED PROTEIN-RELATED"/>
    <property type="match status" value="1"/>
</dbReference>
<evidence type="ECO:0000313" key="2">
    <source>
        <dbReference type="EMBL" id="MBO8466935.1"/>
    </source>
</evidence>
<dbReference type="PANTHER" id="PTHR41775:SF1">
    <property type="entry name" value="PEPTIDASE M6-LIKE DOMAIN-CONTAINING PROTEIN"/>
    <property type="match status" value="1"/>
</dbReference>
<dbReference type="Pfam" id="PF05547">
    <property type="entry name" value="Peptidase_M6"/>
    <property type="match status" value="1"/>
</dbReference>
<organism evidence="2 3">
    <name type="scientific">Candidatus Cryptobacteroides faecipullorum</name>
    <dbReference type="NCBI Taxonomy" id="2840764"/>
    <lineage>
        <taxon>Bacteria</taxon>
        <taxon>Pseudomonadati</taxon>
        <taxon>Bacteroidota</taxon>
        <taxon>Bacteroidia</taxon>
        <taxon>Bacteroidales</taxon>
        <taxon>Candidatus Cryptobacteroides</taxon>
    </lineage>
</organism>
<keyword evidence="2" id="KW-0482">Metalloprotease</keyword>
<feature type="domain" description="Peptidase M6-like" evidence="1">
    <location>
        <begin position="164"/>
        <end position="368"/>
    </location>
</feature>
<dbReference type="Proteomes" id="UP000823660">
    <property type="component" value="Unassembled WGS sequence"/>
</dbReference>
<reference evidence="2" key="2">
    <citation type="journal article" date="2021" name="PeerJ">
        <title>Extensive microbial diversity within the chicken gut microbiome revealed by metagenomics and culture.</title>
        <authorList>
            <person name="Gilroy R."/>
            <person name="Ravi A."/>
            <person name="Getino M."/>
            <person name="Pursley I."/>
            <person name="Horton D.L."/>
            <person name="Alikhan N.F."/>
            <person name="Baker D."/>
            <person name="Gharbi K."/>
            <person name="Hall N."/>
            <person name="Watson M."/>
            <person name="Adriaenssens E.M."/>
            <person name="Foster-Nyarko E."/>
            <person name="Jarju S."/>
            <person name="Secka A."/>
            <person name="Antonio M."/>
            <person name="Oren A."/>
            <person name="Chaudhuri R.R."/>
            <person name="La Ragione R."/>
            <person name="Hildebrand F."/>
            <person name="Pallen M.J."/>
        </authorList>
    </citation>
    <scope>NUCLEOTIDE SEQUENCE</scope>
    <source>
        <strain evidence="2">B1-15692</strain>
    </source>
</reference>
<dbReference type="NCBIfam" id="TIGR03296">
    <property type="entry name" value="M6dom_TIGR03296"/>
    <property type="match status" value="1"/>
</dbReference>
<sequence>MDSAFVHKSVRGREFLLRCAAAVFSFLLSVSFPAGLSAAPARCSGITLVQPDGTSFRALLYGDEYLKVMTSVGGTPLIQEDDGFYCYAYYDAAGRLVSTGDRVGAVSEAGLRTSGIPYDRLLERARASMASEAGTRLAERRSLLTMGTVKVPVLLVAFKDLSFTYSREEFDALLNRTGYNVNGSSGSVRDYLRDQFSGRCDFQFDVSEVVTLSNVYSYYGRNDNLDAAGSDIRAGRMVYEACLAADNLIDFSAYDNDRDGELDAVMVIFAGGDEASGAGADHIWSKSGFLEDERNLTLSCDGVGINCYACTSEMLTDGSEGDLIAGIGTFCHEYLHTLGLPDFYDRNGLSEAFWGRTSIMDKGNMNNNGRTPPNLNAVERHILGLSLPDTLRAGQYSLRPVNETGAYLYYGTGTEGEYFLFECRKASGWDEFIGGSGLLVYHIDSSFNYVYGARACDRWLMTGNYANTVNSHSDHQCADLQEADPSVRFSGSNTPEEYYRKIFYPSGEYDSFTPASQPAFESWDGEASEVSVAEIKYEDGTVRFQVYENEYSQIPSVNAINVDEFQDAAIVTWTADTESPADVILSGKEGPIETLSVGPYEYGRYSVTFEGLEPSSTYTVSIGYSIGGISGKVRIRQINTHPETPYQPYIYLYDVARNVDGSFPGGVRLPLRLYNASGAEKVVWTFDGNAVGPDAGGYYTPEQSGVLKAVAVFPDGKEYRVTKYIQIKGGE</sequence>
<reference evidence="2" key="1">
    <citation type="submission" date="2020-10" db="EMBL/GenBank/DDBJ databases">
        <authorList>
            <person name="Gilroy R."/>
        </authorList>
    </citation>
    <scope>NUCLEOTIDE SEQUENCE</scope>
    <source>
        <strain evidence="2">B1-15692</strain>
    </source>
</reference>
<dbReference type="GO" id="GO:0006508">
    <property type="term" value="P:proteolysis"/>
    <property type="evidence" value="ECO:0007669"/>
    <property type="project" value="InterPro"/>
</dbReference>
<comment type="caution">
    <text evidence="2">The sequence shown here is derived from an EMBL/GenBank/DDBJ whole genome shotgun (WGS) entry which is preliminary data.</text>
</comment>